<dbReference type="Gene3D" id="3.40.366.10">
    <property type="entry name" value="Malonyl-Coenzyme A Acyl Carrier Protein, domain 2"/>
    <property type="match status" value="1"/>
</dbReference>
<evidence type="ECO:0000313" key="7">
    <source>
        <dbReference type="Proteomes" id="UP000613030"/>
    </source>
</evidence>
<dbReference type="InterPro" id="IPR050858">
    <property type="entry name" value="Mal-CoA-ACP_Trans/PKS_FabD"/>
</dbReference>
<keyword evidence="2 6" id="KW-0808">Transferase</keyword>
<sequence length="417" mass="46152">MKKVSFLFPGQGAQYVGMGKRWFENASVKKVFEEAGDILHYDVKKLCLEERPEVIGNTLYTQPAVFTTSVACYEYYKNTLPIPQYMAGHSLGEFSALACAGVLTFRDALSIVGVRARLMSEALAEGAGAMSAINGLDAKTVEDICATIARPGHVVVVAAYNSTTQIVISGHTAAVQQAETESIVRGGEAVRLKVSAPFHSPLMATAADSLKKELSNYTYSTPACTILSNVTGNPHASSDIVEALTKQMTQPIRWHQSFDYLVQQNVKFCIELGPGKTLRNLIRKDARVKAFAMDDVSDEELLRQALADDVKNLSSVVTKAMAIAVSVRNTNWDADEYQRGVVEPYHKMKELQAQIESRKMLPTVDEMKQTIEMLCCIMQTKRLDRHQQTQRLEQLFTETGTIKLFHAMPSFIDQPQA</sequence>
<evidence type="ECO:0000256" key="2">
    <source>
        <dbReference type="ARBA" id="ARBA00022679"/>
    </source>
</evidence>
<dbReference type="InterPro" id="IPR016035">
    <property type="entry name" value="Acyl_Trfase/lysoPLipase"/>
</dbReference>
<dbReference type="PANTHER" id="PTHR42681:SF1">
    <property type="entry name" value="MALONYL-COA-ACYL CARRIER PROTEIN TRANSACYLASE, MITOCHONDRIAL"/>
    <property type="match status" value="1"/>
</dbReference>
<comment type="caution">
    <text evidence="6">The sequence shown here is derived from an EMBL/GenBank/DDBJ whole genome shotgun (WGS) entry which is preliminary data.</text>
</comment>
<dbReference type="InterPro" id="IPR014043">
    <property type="entry name" value="Acyl_transferase_dom"/>
</dbReference>
<dbReference type="SMART" id="SM00827">
    <property type="entry name" value="PKS_AT"/>
    <property type="match status" value="1"/>
</dbReference>
<dbReference type="GO" id="GO:0004314">
    <property type="term" value="F:[acyl-carrier-protein] S-malonyltransferase activity"/>
    <property type="evidence" value="ECO:0007669"/>
    <property type="project" value="UniProtKB-EC"/>
</dbReference>
<evidence type="ECO:0000313" key="6">
    <source>
        <dbReference type="EMBL" id="MBL0743073.1"/>
    </source>
</evidence>
<dbReference type="Pfam" id="PF00698">
    <property type="entry name" value="Acyl_transf_1"/>
    <property type="match status" value="1"/>
</dbReference>
<proteinExistence type="predicted"/>
<organism evidence="6 7">
    <name type="scientific">Chryseolinea lacunae</name>
    <dbReference type="NCBI Taxonomy" id="2801331"/>
    <lineage>
        <taxon>Bacteria</taxon>
        <taxon>Pseudomonadati</taxon>
        <taxon>Bacteroidota</taxon>
        <taxon>Cytophagia</taxon>
        <taxon>Cytophagales</taxon>
        <taxon>Fulvivirgaceae</taxon>
        <taxon>Chryseolinea</taxon>
    </lineage>
</organism>
<evidence type="ECO:0000259" key="5">
    <source>
        <dbReference type="SMART" id="SM00827"/>
    </source>
</evidence>
<name>A0ABS1KUA4_9BACT</name>
<keyword evidence="7" id="KW-1185">Reference proteome</keyword>
<evidence type="ECO:0000256" key="4">
    <source>
        <dbReference type="ARBA" id="ARBA00048462"/>
    </source>
</evidence>
<comment type="catalytic activity">
    <reaction evidence="4">
        <text>holo-[ACP] + malonyl-CoA = malonyl-[ACP] + CoA</text>
        <dbReference type="Rhea" id="RHEA:41792"/>
        <dbReference type="Rhea" id="RHEA-COMP:9623"/>
        <dbReference type="Rhea" id="RHEA-COMP:9685"/>
        <dbReference type="ChEBI" id="CHEBI:57287"/>
        <dbReference type="ChEBI" id="CHEBI:57384"/>
        <dbReference type="ChEBI" id="CHEBI:64479"/>
        <dbReference type="ChEBI" id="CHEBI:78449"/>
        <dbReference type="EC" id="2.3.1.39"/>
    </reaction>
</comment>
<gene>
    <name evidence="6" type="primary">fabD</name>
    <name evidence="6" type="ORF">JI741_17720</name>
</gene>
<dbReference type="InterPro" id="IPR001227">
    <property type="entry name" value="Ac_transferase_dom_sf"/>
</dbReference>
<dbReference type="Gene3D" id="3.30.70.250">
    <property type="entry name" value="Malonyl-CoA ACP transacylase, ACP-binding"/>
    <property type="match status" value="1"/>
</dbReference>
<protein>
    <recommendedName>
        <fullName evidence="1">[acyl-carrier-protein] S-malonyltransferase</fullName>
        <ecNumber evidence="1">2.3.1.39</ecNumber>
    </recommendedName>
</protein>
<dbReference type="InterPro" id="IPR004410">
    <property type="entry name" value="Malonyl_CoA-ACP_transAc_FabD"/>
</dbReference>
<feature type="domain" description="Malonyl-CoA:ACP transacylase (MAT)" evidence="5">
    <location>
        <begin position="7"/>
        <end position="330"/>
    </location>
</feature>
<accession>A0ABS1KUA4</accession>
<dbReference type="EC" id="2.3.1.39" evidence="1"/>
<dbReference type="PANTHER" id="PTHR42681">
    <property type="entry name" value="MALONYL-COA-ACYL CARRIER PROTEIN TRANSACYLASE, MITOCHONDRIAL"/>
    <property type="match status" value="1"/>
</dbReference>
<dbReference type="RefSeq" id="WP_202011981.1">
    <property type="nucleotide sequence ID" value="NZ_JAERRB010000005.1"/>
</dbReference>
<dbReference type="Proteomes" id="UP000613030">
    <property type="component" value="Unassembled WGS sequence"/>
</dbReference>
<dbReference type="SUPFAM" id="SSF52151">
    <property type="entry name" value="FabD/lysophospholipase-like"/>
    <property type="match status" value="1"/>
</dbReference>
<dbReference type="SUPFAM" id="SSF55048">
    <property type="entry name" value="Probable ACP-binding domain of malonyl-CoA ACP transacylase"/>
    <property type="match status" value="1"/>
</dbReference>
<dbReference type="InterPro" id="IPR016036">
    <property type="entry name" value="Malonyl_transacylase_ACP-bd"/>
</dbReference>
<dbReference type="EMBL" id="JAERRB010000005">
    <property type="protein sequence ID" value="MBL0743073.1"/>
    <property type="molecule type" value="Genomic_DNA"/>
</dbReference>
<dbReference type="NCBIfam" id="TIGR00128">
    <property type="entry name" value="fabD"/>
    <property type="match status" value="1"/>
</dbReference>
<evidence type="ECO:0000256" key="3">
    <source>
        <dbReference type="ARBA" id="ARBA00023315"/>
    </source>
</evidence>
<keyword evidence="3 6" id="KW-0012">Acyltransferase</keyword>
<reference evidence="6 7" key="1">
    <citation type="submission" date="2021-01" db="EMBL/GenBank/DDBJ databases">
        <title>Chryseolinea sp. Jin1 Genome sequencing and assembly.</title>
        <authorList>
            <person name="Kim I."/>
        </authorList>
    </citation>
    <scope>NUCLEOTIDE SEQUENCE [LARGE SCALE GENOMIC DNA]</scope>
    <source>
        <strain evidence="6 7">Jin1</strain>
    </source>
</reference>
<evidence type="ECO:0000256" key="1">
    <source>
        <dbReference type="ARBA" id="ARBA00013258"/>
    </source>
</evidence>